<evidence type="ECO:0000313" key="2">
    <source>
        <dbReference type="EMBL" id="RPB27688.1"/>
    </source>
</evidence>
<reference evidence="2 3" key="1">
    <citation type="journal article" date="2018" name="Nat. Ecol. Evol.">
        <title>Pezizomycetes genomes reveal the molecular basis of ectomycorrhizal truffle lifestyle.</title>
        <authorList>
            <person name="Murat C."/>
            <person name="Payen T."/>
            <person name="Noel B."/>
            <person name="Kuo A."/>
            <person name="Morin E."/>
            <person name="Chen J."/>
            <person name="Kohler A."/>
            <person name="Krizsan K."/>
            <person name="Balestrini R."/>
            <person name="Da Silva C."/>
            <person name="Montanini B."/>
            <person name="Hainaut M."/>
            <person name="Levati E."/>
            <person name="Barry K.W."/>
            <person name="Belfiori B."/>
            <person name="Cichocki N."/>
            <person name="Clum A."/>
            <person name="Dockter R.B."/>
            <person name="Fauchery L."/>
            <person name="Guy J."/>
            <person name="Iotti M."/>
            <person name="Le Tacon F."/>
            <person name="Lindquist E.A."/>
            <person name="Lipzen A."/>
            <person name="Malagnac F."/>
            <person name="Mello A."/>
            <person name="Molinier V."/>
            <person name="Miyauchi S."/>
            <person name="Poulain J."/>
            <person name="Riccioni C."/>
            <person name="Rubini A."/>
            <person name="Sitrit Y."/>
            <person name="Splivallo R."/>
            <person name="Traeger S."/>
            <person name="Wang M."/>
            <person name="Zifcakova L."/>
            <person name="Wipf D."/>
            <person name="Zambonelli A."/>
            <person name="Paolocci F."/>
            <person name="Nowrousian M."/>
            <person name="Ottonello S."/>
            <person name="Baldrian P."/>
            <person name="Spatafora J.W."/>
            <person name="Henrissat B."/>
            <person name="Nagy L.G."/>
            <person name="Aury J.M."/>
            <person name="Wincker P."/>
            <person name="Grigoriev I.V."/>
            <person name="Bonfante P."/>
            <person name="Martin F.M."/>
        </authorList>
    </citation>
    <scope>NUCLEOTIDE SEQUENCE [LARGE SCALE GENOMIC DNA]</scope>
    <source>
        <strain evidence="2 3">ATCC MYA-4762</strain>
    </source>
</reference>
<keyword evidence="1" id="KW-0812">Transmembrane</keyword>
<protein>
    <submittedName>
        <fullName evidence="2">Uncharacterized protein</fullName>
    </submittedName>
</protein>
<name>A0A3N4M191_9PEZI</name>
<keyword evidence="3" id="KW-1185">Reference proteome</keyword>
<keyword evidence="1" id="KW-0472">Membrane</keyword>
<dbReference type="Proteomes" id="UP000267821">
    <property type="component" value="Unassembled WGS sequence"/>
</dbReference>
<evidence type="ECO:0000256" key="1">
    <source>
        <dbReference type="SAM" id="Phobius"/>
    </source>
</evidence>
<evidence type="ECO:0000313" key="3">
    <source>
        <dbReference type="Proteomes" id="UP000267821"/>
    </source>
</evidence>
<sequence length="117" mass="12869">MEYTRLLMILQTNHYIILVHIPTPFSPAHSRVGFQIPRQGPLERSCFRLHNANNCLKGVSPTSCKLADLQASNVASISIRIHVCIWIQVGTVVGVIIALCPSAVLCRKGKGFVASQF</sequence>
<accession>A0A3N4M191</accession>
<dbReference type="InParanoid" id="A0A3N4M191"/>
<dbReference type="EMBL" id="ML121531">
    <property type="protein sequence ID" value="RPB27688.1"/>
    <property type="molecule type" value="Genomic_DNA"/>
</dbReference>
<feature type="transmembrane region" description="Helical" evidence="1">
    <location>
        <begin position="85"/>
        <end position="106"/>
    </location>
</feature>
<proteinExistence type="predicted"/>
<gene>
    <name evidence="2" type="ORF">L211DRAFT_565348</name>
</gene>
<organism evidence="2 3">
    <name type="scientific">Terfezia boudieri ATCC MYA-4762</name>
    <dbReference type="NCBI Taxonomy" id="1051890"/>
    <lineage>
        <taxon>Eukaryota</taxon>
        <taxon>Fungi</taxon>
        <taxon>Dikarya</taxon>
        <taxon>Ascomycota</taxon>
        <taxon>Pezizomycotina</taxon>
        <taxon>Pezizomycetes</taxon>
        <taxon>Pezizales</taxon>
        <taxon>Pezizaceae</taxon>
        <taxon>Terfezia</taxon>
    </lineage>
</organism>
<dbReference type="AlphaFoldDB" id="A0A3N4M191"/>
<keyword evidence="1" id="KW-1133">Transmembrane helix</keyword>